<dbReference type="AlphaFoldDB" id="A0A0S7BU23"/>
<feature type="transmembrane region" description="Helical" evidence="5">
    <location>
        <begin position="21"/>
        <end position="45"/>
    </location>
</feature>
<keyword evidence="2 5" id="KW-0812">Transmembrane</keyword>
<feature type="transmembrane region" description="Helical" evidence="5">
    <location>
        <begin position="360"/>
        <end position="379"/>
    </location>
</feature>
<organism evidence="7">
    <name type="scientific">Flexilinea flocculi</name>
    <dbReference type="NCBI Taxonomy" id="1678840"/>
    <lineage>
        <taxon>Bacteria</taxon>
        <taxon>Bacillati</taxon>
        <taxon>Chloroflexota</taxon>
        <taxon>Anaerolineae</taxon>
        <taxon>Anaerolineales</taxon>
        <taxon>Anaerolineaceae</taxon>
        <taxon>Flexilinea</taxon>
    </lineage>
</organism>
<dbReference type="Proteomes" id="UP000053370">
    <property type="component" value="Unassembled WGS sequence"/>
</dbReference>
<dbReference type="OrthoDB" id="5469233at2"/>
<comment type="subcellular location">
    <subcellularLocation>
        <location evidence="1">Membrane</location>
        <topology evidence="1">Multi-pass membrane protein</topology>
    </subcellularLocation>
</comment>
<protein>
    <submittedName>
        <fullName evidence="7">O-antigen ligase</fullName>
    </submittedName>
</protein>
<feature type="transmembrane region" description="Helical" evidence="5">
    <location>
        <begin position="260"/>
        <end position="278"/>
    </location>
</feature>
<keyword evidence="4 5" id="KW-0472">Membrane</keyword>
<feature type="transmembrane region" description="Helical" evidence="5">
    <location>
        <begin position="211"/>
        <end position="231"/>
    </location>
</feature>
<dbReference type="InterPro" id="IPR007016">
    <property type="entry name" value="O-antigen_ligase-rel_domated"/>
</dbReference>
<feature type="transmembrane region" description="Helical" evidence="5">
    <location>
        <begin position="327"/>
        <end position="348"/>
    </location>
</feature>
<name>A0A0S7BU23_9CHLR</name>
<evidence type="ECO:0000259" key="6">
    <source>
        <dbReference type="Pfam" id="PF04932"/>
    </source>
</evidence>
<evidence type="ECO:0000313" key="8">
    <source>
        <dbReference type="Proteomes" id="UP000053370"/>
    </source>
</evidence>
<keyword evidence="8" id="KW-1185">Reference proteome</keyword>
<feature type="transmembrane region" description="Helical" evidence="5">
    <location>
        <begin position="60"/>
        <end position="82"/>
    </location>
</feature>
<dbReference type="GO" id="GO:0016020">
    <property type="term" value="C:membrane"/>
    <property type="evidence" value="ECO:0007669"/>
    <property type="project" value="UniProtKB-SubCell"/>
</dbReference>
<keyword evidence="7" id="KW-0436">Ligase</keyword>
<evidence type="ECO:0000313" key="7">
    <source>
        <dbReference type="EMBL" id="GAP40040.1"/>
    </source>
</evidence>
<evidence type="ECO:0000256" key="4">
    <source>
        <dbReference type="ARBA" id="ARBA00023136"/>
    </source>
</evidence>
<feature type="transmembrane region" description="Helical" evidence="5">
    <location>
        <begin position="499"/>
        <end position="532"/>
    </location>
</feature>
<dbReference type="InterPro" id="IPR051533">
    <property type="entry name" value="WaaL-like"/>
</dbReference>
<evidence type="ECO:0000256" key="5">
    <source>
        <dbReference type="SAM" id="Phobius"/>
    </source>
</evidence>
<dbReference type="Pfam" id="PF04932">
    <property type="entry name" value="Wzy_C"/>
    <property type="match status" value="1"/>
</dbReference>
<evidence type="ECO:0000256" key="2">
    <source>
        <dbReference type="ARBA" id="ARBA00022692"/>
    </source>
</evidence>
<feature type="transmembrane region" description="Helical" evidence="5">
    <location>
        <begin position="186"/>
        <end position="205"/>
    </location>
</feature>
<dbReference type="EMBL" id="DF968181">
    <property type="protein sequence ID" value="GAP40040.1"/>
    <property type="molecule type" value="Genomic_DNA"/>
</dbReference>
<dbReference type="GO" id="GO:0016874">
    <property type="term" value="F:ligase activity"/>
    <property type="evidence" value="ECO:0007669"/>
    <property type="project" value="UniProtKB-KW"/>
</dbReference>
<reference evidence="7" key="1">
    <citation type="journal article" date="2015" name="Genome Announc.">
        <title>Draft Genome Sequence of Anaerolineae Strain TC1, a Novel Isolate from a Methanogenic Wastewater Treatment System.</title>
        <authorList>
            <person name="Matsuura N."/>
            <person name="Tourlousse D.M."/>
            <person name="Sun L."/>
            <person name="Toyonaga M."/>
            <person name="Kuroda K."/>
            <person name="Ohashi A."/>
            <person name="Cruz R."/>
            <person name="Yamaguchi T."/>
            <person name="Sekiguchi Y."/>
        </authorList>
    </citation>
    <scope>NUCLEOTIDE SEQUENCE [LARGE SCALE GENOMIC DNA]</scope>
    <source>
        <strain evidence="7">TC1</strain>
    </source>
</reference>
<dbReference type="PANTHER" id="PTHR37422:SF13">
    <property type="entry name" value="LIPOPOLYSACCHARIDE BIOSYNTHESIS PROTEIN PA4999-RELATED"/>
    <property type="match status" value="1"/>
</dbReference>
<dbReference type="RefSeq" id="WP_062279009.1">
    <property type="nucleotide sequence ID" value="NZ_DF968181.1"/>
</dbReference>
<sequence length="542" mass="61427">MKKKQSHREEKNQTKRMKNNYWLYLPKWLTRIYMLIMLGLFPVYFDNFGFTAILQAKYNFFFNLTVGYLILLLMICILLVLKRVWVVPPFRKIPGKIWRSTDIPQKAIFCLMIVASISAALAPDKSMVWNGFVRFEGLQTKLLYWLTFLAISVFGSFHWTLLCALWCSSTFMGVISILQYTGKNPFTLFPAGTCYLVSDLTRMFIGTVGNIDSTAGMSCIMLPIFFCSFVLYRNRSRFFLLIPLLLNIFVLLFTGVQQGVVGLGAGLILMLPFVSNTVQRMRNTMVALGLIFLTAAFQQMLAPAVMLGSEYANGAVVHFSFSFGKTSLLFILLALICAVSCFLLRYFGQKLTLQASTISRIIGTCLAVGLIAGLLFLYFSPAGKNPQHGLIYEGTQVLHGNMEESFGSNRFFVWKRVPALFRQYPVLGSGPDSFGPRFSAAYQQDMLIRFKKMLLFDHAENEYLSLLVNLGLIGLILYLTLLSSQILRFLKMNKTTERIIFLSPLICASVQLFFTSSTIIVSPVFWIVWGLLNRSLRTPVVD</sequence>
<evidence type="ECO:0000256" key="3">
    <source>
        <dbReference type="ARBA" id="ARBA00022989"/>
    </source>
</evidence>
<feature type="transmembrane region" description="Helical" evidence="5">
    <location>
        <begin position="103"/>
        <end position="122"/>
    </location>
</feature>
<keyword evidence="3 5" id="KW-1133">Transmembrane helix</keyword>
<feature type="domain" description="O-antigen ligase-related" evidence="6">
    <location>
        <begin position="332"/>
        <end position="479"/>
    </location>
</feature>
<accession>A0A0S7BU23</accession>
<feature type="transmembrane region" description="Helical" evidence="5">
    <location>
        <begin position="463"/>
        <end position="487"/>
    </location>
</feature>
<feature type="transmembrane region" description="Helical" evidence="5">
    <location>
        <begin position="285"/>
        <end position="307"/>
    </location>
</feature>
<feature type="transmembrane region" description="Helical" evidence="5">
    <location>
        <begin position="238"/>
        <end position="254"/>
    </location>
</feature>
<evidence type="ECO:0000256" key="1">
    <source>
        <dbReference type="ARBA" id="ARBA00004141"/>
    </source>
</evidence>
<gene>
    <name evidence="7" type="ORF">ATC1_133</name>
</gene>
<dbReference type="PANTHER" id="PTHR37422">
    <property type="entry name" value="TEICHURONIC ACID BIOSYNTHESIS PROTEIN TUAE"/>
    <property type="match status" value="1"/>
</dbReference>
<feature type="transmembrane region" description="Helical" evidence="5">
    <location>
        <begin position="142"/>
        <end position="166"/>
    </location>
</feature>
<proteinExistence type="predicted"/>